<dbReference type="InterPro" id="IPR032567">
    <property type="entry name" value="RTL1-rel"/>
</dbReference>
<dbReference type="PROSITE" id="PS50158">
    <property type="entry name" value="ZF_CCHC"/>
    <property type="match status" value="1"/>
</dbReference>
<keyword evidence="4" id="KW-0645">Protease</keyword>
<dbReference type="OrthoDB" id="1937173at2759"/>
<evidence type="ECO:0000256" key="2">
    <source>
        <dbReference type="SAM" id="MobiDB-lite"/>
    </source>
</evidence>
<dbReference type="EMBL" id="SSTD01005839">
    <property type="protein sequence ID" value="TYK21200.1"/>
    <property type="molecule type" value="Genomic_DNA"/>
</dbReference>
<dbReference type="InterPro" id="IPR005162">
    <property type="entry name" value="Retrotrans_gag_dom"/>
</dbReference>
<dbReference type="EMBL" id="SSTE01021196">
    <property type="protein sequence ID" value="KAA0032839.1"/>
    <property type="molecule type" value="Genomic_DNA"/>
</dbReference>
<dbReference type="GO" id="GO:0008233">
    <property type="term" value="F:peptidase activity"/>
    <property type="evidence" value="ECO:0007669"/>
    <property type="project" value="UniProtKB-KW"/>
</dbReference>
<dbReference type="InterPro" id="IPR021109">
    <property type="entry name" value="Peptidase_aspartic_dom_sf"/>
</dbReference>
<dbReference type="Gene3D" id="2.40.70.10">
    <property type="entry name" value="Acid Proteases"/>
    <property type="match status" value="1"/>
</dbReference>
<dbReference type="Pfam" id="PF03732">
    <property type="entry name" value="Retrotrans_gag"/>
    <property type="match status" value="1"/>
</dbReference>
<proteinExistence type="predicted"/>
<name>A0A5A7SUJ4_CUCMM</name>
<evidence type="ECO:0000313" key="4">
    <source>
        <dbReference type="EMBL" id="KAA0032839.1"/>
    </source>
</evidence>
<gene>
    <name evidence="5" type="ORF">E5676_scaffold359G00040</name>
    <name evidence="4" type="ORF">E6C27_scaffold1987G00100</name>
</gene>
<keyword evidence="1" id="KW-0862">Zinc</keyword>
<dbReference type="PANTHER" id="PTHR15503">
    <property type="entry name" value="LDOC1 RELATED"/>
    <property type="match status" value="1"/>
</dbReference>
<evidence type="ECO:0000313" key="7">
    <source>
        <dbReference type="Proteomes" id="UP000321947"/>
    </source>
</evidence>
<dbReference type="Pfam" id="PF08284">
    <property type="entry name" value="RVP_2"/>
    <property type="match status" value="1"/>
</dbReference>
<reference evidence="6 7" key="1">
    <citation type="submission" date="2019-08" db="EMBL/GenBank/DDBJ databases">
        <title>Draft genome sequences of two oriental melons (Cucumis melo L. var makuwa).</title>
        <authorList>
            <person name="Kwon S.-Y."/>
        </authorList>
    </citation>
    <scope>NUCLEOTIDE SEQUENCE [LARGE SCALE GENOMIC DNA]</scope>
    <source>
        <strain evidence="7">cv. Chang Bougi</strain>
        <strain evidence="6">cv. SW 3</strain>
        <tissue evidence="4">Leaf</tissue>
    </source>
</reference>
<feature type="domain" description="CCHC-type" evidence="3">
    <location>
        <begin position="219"/>
        <end position="234"/>
    </location>
</feature>
<keyword evidence="1" id="KW-0863">Zinc-finger</keyword>
<dbReference type="GO" id="GO:0008270">
    <property type="term" value="F:zinc ion binding"/>
    <property type="evidence" value="ECO:0007669"/>
    <property type="project" value="UniProtKB-KW"/>
</dbReference>
<evidence type="ECO:0000313" key="5">
    <source>
        <dbReference type="EMBL" id="TYK21200.1"/>
    </source>
</evidence>
<keyword evidence="1" id="KW-0479">Metal-binding</keyword>
<feature type="region of interest" description="Disordered" evidence="2">
    <location>
        <begin position="151"/>
        <end position="182"/>
    </location>
</feature>
<comment type="caution">
    <text evidence="4">The sequence shown here is derived from an EMBL/GenBank/DDBJ whole genome shotgun (WGS) entry which is preliminary data.</text>
</comment>
<dbReference type="GO" id="GO:0006508">
    <property type="term" value="P:proteolysis"/>
    <property type="evidence" value="ECO:0007669"/>
    <property type="project" value="UniProtKB-KW"/>
</dbReference>
<evidence type="ECO:0000256" key="1">
    <source>
        <dbReference type="PROSITE-ProRule" id="PRU00047"/>
    </source>
</evidence>
<sequence>MLQAALTPFLAVKQNQAAPVQAQTVTPPTPVEAQPAPVQLSAEAKHLRDFRKYNPKTFYGSMDNTTNAQMWIEAPPDGRLLRGCWGATITWEQFKESFYAKFFSTNLKHAKQQEFLNLKQGDMTVEQYDAEFDMLSHFASDVERADLSKAAGRGSNLGQKRKAESQPVLAPQRDSRSGGVFQRHRQELAAAGRTLRELPACGRCGRVHRGRCLIGSGVCFRCKQPGHNADVCPQRLIGTTPHQPPASQQGRVFATTRQETERASTVVTVFVRQMGLEVEPLGSIFSVSTPSGAIMLSKEKIKACQVGVADHMLDVTLLVLDMQDFDVILGMDWLCANHASIDCFLKEVIFNPPSGTSFKFKGAEIVCIPMVISAMKTSKLLS</sequence>
<keyword evidence="4" id="KW-0378">Hydrolase</keyword>
<dbReference type="AlphaFoldDB" id="A0A5A7SUJ4"/>
<protein>
    <submittedName>
        <fullName evidence="4">Gag protease polyprotein</fullName>
    </submittedName>
</protein>
<dbReference type="Proteomes" id="UP000321393">
    <property type="component" value="Unassembled WGS sequence"/>
</dbReference>
<dbReference type="CDD" id="cd00303">
    <property type="entry name" value="retropepsin_like"/>
    <property type="match status" value="1"/>
</dbReference>
<accession>A0A5A7SUJ4</accession>
<evidence type="ECO:0000259" key="3">
    <source>
        <dbReference type="PROSITE" id="PS50158"/>
    </source>
</evidence>
<organism evidence="4 6">
    <name type="scientific">Cucumis melo var. makuwa</name>
    <name type="common">Oriental melon</name>
    <dbReference type="NCBI Taxonomy" id="1194695"/>
    <lineage>
        <taxon>Eukaryota</taxon>
        <taxon>Viridiplantae</taxon>
        <taxon>Streptophyta</taxon>
        <taxon>Embryophyta</taxon>
        <taxon>Tracheophyta</taxon>
        <taxon>Spermatophyta</taxon>
        <taxon>Magnoliopsida</taxon>
        <taxon>eudicotyledons</taxon>
        <taxon>Gunneridae</taxon>
        <taxon>Pentapetalae</taxon>
        <taxon>rosids</taxon>
        <taxon>fabids</taxon>
        <taxon>Cucurbitales</taxon>
        <taxon>Cucurbitaceae</taxon>
        <taxon>Benincaseae</taxon>
        <taxon>Cucumis</taxon>
    </lineage>
</organism>
<dbReference type="Proteomes" id="UP000321947">
    <property type="component" value="Unassembled WGS sequence"/>
</dbReference>
<dbReference type="GO" id="GO:0003676">
    <property type="term" value="F:nucleic acid binding"/>
    <property type="evidence" value="ECO:0007669"/>
    <property type="project" value="InterPro"/>
</dbReference>
<dbReference type="InterPro" id="IPR001878">
    <property type="entry name" value="Znf_CCHC"/>
</dbReference>
<dbReference type="PANTHER" id="PTHR15503:SF45">
    <property type="entry name" value="RNA-DIRECTED DNA POLYMERASE HOMOLOG"/>
    <property type="match status" value="1"/>
</dbReference>
<dbReference type="SMART" id="SM00343">
    <property type="entry name" value="ZnF_C2HC"/>
    <property type="match status" value="1"/>
</dbReference>
<evidence type="ECO:0000313" key="6">
    <source>
        <dbReference type="Proteomes" id="UP000321393"/>
    </source>
</evidence>